<evidence type="ECO:0000256" key="10">
    <source>
        <dbReference type="ARBA" id="ARBA00023237"/>
    </source>
</evidence>
<dbReference type="eggNOG" id="COG3203">
    <property type="taxonomic scope" value="Bacteria"/>
</dbReference>
<dbReference type="GO" id="GO:0009279">
    <property type="term" value="C:cell outer membrane"/>
    <property type="evidence" value="ECO:0007669"/>
    <property type="project" value="UniProtKB-SubCell"/>
</dbReference>
<dbReference type="STRING" id="266265.Bxe_B1124"/>
<gene>
    <name evidence="13" type="ORF">Bxe_B1124</name>
</gene>
<evidence type="ECO:0000256" key="8">
    <source>
        <dbReference type="ARBA" id="ARBA00023114"/>
    </source>
</evidence>
<feature type="signal peptide" evidence="11">
    <location>
        <begin position="1"/>
        <end position="28"/>
    </location>
</feature>
<dbReference type="PANTHER" id="PTHR34501:SF9">
    <property type="entry name" value="MAJOR OUTER MEMBRANE PROTEIN P.IA"/>
    <property type="match status" value="1"/>
</dbReference>
<dbReference type="Proteomes" id="UP000001817">
    <property type="component" value="Chromosome 2"/>
</dbReference>
<dbReference type="EMBL" id="CP000271">
    <property type="protein sequence ID" value="ABE34831.1"/>
    <property type="molecule type" value="Genomic_DNA"/>
</dbReference>
<dbReference type="Gene3D" id="2.40.160.10">
    <property type="entry name" value="Porin"/>
    <property type="match status" value="1"/>
</dbReference>
<dbReference type="Pfam" id="PF13609">
    <property type="entry name" value="Porin_4"/>
    <property type="match status" value="1"/>
</dbReference>
<dbReference type="PANTHER" id="PTHR34501">
    <property type="entry name" value="PROTEIN YDDL-RELATED"/>
    <property type="match status" value="1"/>
</dbReference>
<dbReference type="InterPro" id="IPR050298">
    <property type="entry name" value="Gram-neg_bact_OMP"/>
</dbReference>
<evidence type="ECO:0000313" key="14">
    <source>
        <dbReference type="Proteomes" id="UP000001817"/>
    </source>
</evidence>
<feature type="chain" id="PRO_5004182496" evidence="11">
    <location>
        <begin position="29"/>
        <end position="395"/>
    </location>
</feature>
<evidence type="ECO:0000313" key="13">
    <source>
        <dbReference type="EMBL" id="ABE34831.1"/>
    </source>
</evidence>
<feature type="domain" description="Porin" evidence="12">
    <location>
        <begin position="18"/>
        <end position="360"/>
    </location>
</feature>
<evidence type="ECO:0000256" key="11">
    <source>
        <dbReference type="SAM" id="SignalP"/>
    </source>
</evidence>
<keyword evidence="14" id="KW-1185">Reference proteome</keyword>
<keyword evidence="9" id="KW-0472">Membrane</keyword>
<dbReference type="GO" id="GO:0006811">
    <property type="term" value="P:monoatomic ion transport"/>
    <property type="evidence" value="ECO:0007669"/>
    <property type="project" value="UniProtKB-KW"/>
</dbReference>
<proteinExistence type="predicted"/>
<evidence type="ECO:0000256" key="9">
    <source>
        <dbReference type="ARBA" id="ARBA00023136"/>
    </source>
</evidence>
<protein>
    <submittedName>
        <fullName evidence="13">Outer membrane porin, OmpC family</fullName>
    </submittedName>
</protein>
<keyword evidence="10" id="KW-0998">Cell outer membrane</keyword>
<dbReference type="KEGG" id="bxb:DR64_6443"/>
<evidence type="ECO:0000256" key="1">
    <source>
        <dbReference type="ARBA" id="ARBA00004571"/>
    </source>
</evidence>
<keyword evidence="3" id="KW-0813">Transport</keyword>
<accession>Q13M58</accession>
<reference evidence="13 14" key="1">
    <citation type="journal article" date="2006" name="Proc. Natl. Acad. Sci. U.S.A.">
        <title>Burkholderia xenovorans LB400 harbors a multi-replicon, 9.73-Mbp genome shaped for versatility.</title>
        <authorList>
            <person name="Chain P.S."/>
            <person name="Denef V.J."/>
            <person name="Konstantinidis K.T."/>
            <person name="Vergez L.M."/>
            <person name="Agullo L."/>
            <person name="Reyes V.L."/>
            <person name="Hauser L."/>
            <person name="Cordova M."/>
            <person name="Gomez L."/>
            <person name="Gonzalez M."/>
            <person name="Land M."/>
            <person name="Lao V."/>
            <person name="Larimer F."/>
            <person name="LiPuma J.J."/>
            <person name="Mahenthiralingam E."/>
            <person name="Malfatti S.A."/>
            <person name="Marx C.J."/>
            <person name="Parnell J.J."/>
            <person name="Ramette A."/>
            <person name="Richardson P."/>
            <person name="Seeger M."/>
            <person name="Smith D."/>
            <person name="Spilker T."/>
            <person name="Sul W.J."/>
            <person name="Tsoi T.V."/>
            <person name="Ulrich L.E."/>
            <person name="Zhulin I.B."/>
            <person name="Tiedje J.M."/>
        </authorList>
    </citation>
    <scope>NUCLEOTIDE SEQUENCE [LARGE SCALE GENOMIC DNA]</scope>
    <source>
        <strain evidence="13 14">LB400</strain>
    </source>
</reference>
<evidence type="ECO:0000256" key="4">
    <source>
        <dbReference type="ARBA" id="ARBA00022452"/>
    </source>
</evidence>
<dbReference type="GO" id="GO:0015288">
    <property type="term" value="F:porin activity"/>
    <property type="evidence" value="ECO:0007669"/>
    <property type="project" value="UniProtKB-KW"/>
</dbReference>
<dbReference type="OrthoDB" id="8982087at2"/>
<dbReference type="InterPro" id="IPR033900">
    <property type="entry name" value="Gram_neg_porin_domain"/>
</dbReference>
<evidence type="ECO:0000256" key="3">
    <source>
        <dbReference type="ARBA" id="ARBA00022448"/>
    </source>
</evidence>
<evidence type="ECO:0000256" key="7">
    <source>
        <dbReference type="ARBA" id="ARBA00023065"/>
    </source>
</evidence>
<organism evidence="13 14">
    <name type="scientific">Paraburkholderia xenovorans (strain LB400)</name>
    <dbReference type="NCBI Taxonomy" id="266265"/>
    <lineage>
        <taxon>Bacteria</taxon>
        <taxon>Pseudomonadati</taxon>
        <taxon>Pseudomonadota</taxon>
        <taxon>Betaproteobacteria</taxon>
        <taxon>Burkholderiales</taxon>
        <taxon>Burkholderiaceae</taxon>
        <taxon>Paraburkholderia</taxon>
    </lineage>
</organism>
<comment type="subcellular location">
    <subcellularLocation>
        <location evidence="1">Cell outer membrane</location>
        <topology evidence="1">Multi-pass membrane protein</topology>
    </subcellularLocation>
</comment>
<evidence type="ECO:0000256" key="5">
    <source>
        <dbReference type="ARBA" id="ARBA00022692"/>
    </source>
</evidence>
<keyword evidence="4" id="KW-1134">Transmembrane beta strand</keyword>
<dbReference type="InterPro" id="IPR023614">
    <property type="entry name" value="Porin_dom_sf"/>
</dbReference>
<dbReference type="KEGG" id="bxe:Bxe_B1124"/>
<name>Q13M58_PARXL</name>
<keyword evidence="8" id="KW-0626">Porin</keyword>
<keyword evidence="6 11" id="KW-0732">Signal</keyword>
<keyword evidence="5" id="KW-0812">Transmembrane</keyword>
<dbReference type="PATRIC" id="fig|266265.5.peg.6639"/>
<comment type="subunit">
    <text evidence="2">Homotrimer.</text>
</comment>
<dbReference type="CDD" id="cd00342">
    <property type="entry name" value="gram_neg_porins"/>
    <property type="match status" value="1"/>
</dbReference>
<evidence type="ECO:0000256" key="6">
    <source>
        <dbReference type="ARBA" id="ARBA00022729"/>
    </source>
</evidence>
<dbReference type="SUPFAM" id="SSF56935">
    <property type="entry name" value="Porins"/>
    <property type="match status" value="1"/>
</dbReference>
<dbReference type="GO" id="GO:0046930">
    <property type="term" value="C:pore complex"/>
    <property type="evidence" value="ECO:0007669"/>
    <property type="project" value="UniProtKB-KW"/>
</dbReference>
<dbReference type="AlphaFoldDB" id="Q13M58"/>
<evidence type="ECO:0000259" key="12">
    <source>
        <dbReference type="Pfam" id="PF13609"/>
    </source>
</evidence>
<sequence length="395" mass="42466">MNKKKLKMKMDIRVTGVLLALVSPALYAQSSVRLSGSIDAGVAYVSDIGNASGHQSAWQAKNGDINISRWALSGNEQISNDLSAVFTLTNGFSVMNGTAAQQGRLFGFQSWMGLASQSTGTLTFGRQFDEVVQFVEPFALGGTRYGGTAFAHVFDNDNLDNYTRTNNSVKYTSPTLLGGLKFGALYGFSNEGGGFADNRGYSFGLGYQYNNLDLGAGYFQFNNASNLATANTNGAEPAGAPFNAARQRTWAAGGLYHLAQVAVGLILSETRLDKATSINNVADTAISLPGDDVRFDNVEVNVRYAVTPRWDISAGYTFTLGRFATPTGVRYPKWHQAGIVNTYFLSPRTDVYAEAIYQRANQLGGTGIQGAQISNFSRASGANQFVAALGLRHRF</sequence>
<keyword evidence="7" id="KW-0406">Ion transport</keyword>
<evidence type="ECO:0000256" key="2">
    <source>
        <dbReference type="ARBA" id="ARBA00011233"/>
    </source>
</evidence>